<dbReference type="GO" id="GO:0050519">
    <property type="term" value="F:holo-citrate lyase synthase activity"/>
    <property type="evidence" value="ECO:0007669"/>
    <property type="project" value="UniProtKB-EC"/>
</dbReference>
<dbReference type="Proteomes" id="UP000217182">
    <property type="component" value="Chromosome"/>
</dbReference>
<evidence type="ECO:0000313" key="6">
    <source>
        <dbReference type="EMBL" id="ATA18126.1"/>
    </source>
</evidence>
<dbReference type="RefSeq" id="WP_095844725.1">
    <property type="nucleotide sequence ID" value="NZ_CP014136.1"/>
</dbReference>
<dbReference type="InterPro" id="IPR005551">
    <property type="entry name" value="CitX"/>
</dbReference>
<comment type="catalytic activity">
    <reaction evidence="5">
        <text>apo-[citrate lyase ACP] + 2'-(5''-triphospho-alpha-D-ribosyl)-3'-dephospho-CoA = holo-[citrate lyase ACP] + diphosphate</text>
        <dbReference type="Rhea" id="RHEA:16333"/>
        <dbReference type="Rhea" id="RHEA-COMP:10157"/>
        <dbReference type="Rhea" id="RHEA-COMP:10158"/>
        <dbReference type="ChEBI" id="CHEBI:29999"/>
        <dbReference type="ChEBI" id="CHEBI:33019"/>
        <dbReference type="ChEBI" id="CHEBI:61378"/>
        <dbReference type="ChEBI" id="CHEBI:82683"/>
        <dbReference type="EC" id="2.7.7.61"/>
    </reaction>
</comment>
<evidence type="ECO:0000313" key="7">
    <source>
        <dbReference type="Proteomes" id="UP000217182"/>
    </source>
</evidence>
<dbReference type="Pfam" id="PF03802">
    <property type="entry name" value="CitX"/>
    <property type="match status" value="1"/>
</dbReference>
<gene>
    <name evidence="6" type="ORF">AWC35_01470</name>
</gene>
<dbReference type="NCBIfam" id="TIGR03124">
    <property type="entry name" value="citrate_citX"/>
    <property type="match status" value="1"/>
</dbReference>
<evidence type="ECO:0000256" key="4">
    <source>
        <dbReference type="ARBA" id="ARBA00022695"/>
    </source>
</evidence>
<dbReference type="EMBL" id="CP014136">
    <property type="protein sequence ID" value="ATA18126.1"/>
    <property type="molecule type" value="Genomic_DNA"/>
</dbReference>
<evidence type="ECO:0000256" key="2">
    <source>
        <dbReference type="ARBA" id="ARBA00016314"/>
    </source>
</evidence>
<keyword evidence="4" id="KW-0548">Nucleotidyltransferase</keyword>
<dbReference type="GO" id="GO:0051191">
    <property type="term" value="P:prosthetic group biosynthetic process"/>
    <property type="evidence" value="ECO:0007669"/>
    <property type="project" value="InterPro"/>
</dbReference>
<keyword evidence="3" id="KW-0808">Transferase</keyword>
<dbReference type="NCBIfam" id="NF002383">
    <property type="entry name" value="PRK01392.1"/>
    <property type="match status" value="1"/>
</dbReference>
<reference evidence="6 7" key="1">
    <citation type="submission" date="2016-01" db="EMBL/GenBank/DDBJ databases">
        <authorList>
            <person name="Oliw E.H."/>
        </authorList>
    </citation>
    <scope>NUCLEOTIDE SEQUENCE [LARGE SCALE GENOMIC DNA]</scope>
    <source>
        <strain evidence="6 7">FRB97</strain>
    </source>
</reference>
<dbReference type="KEGG" id="gqu:AWC35_01470"/>
<dbReference type="OrthoDB" id="3196716at2"/>
<name>A0A250AWD0_9GAMM</name>
<organism evidence="6 7">
    <name type="scientific">Gibbsiella quercinecans</name>
    <dbReference type="NCBI Taxonomy" id="929813"/>
    <lineage>
        <taxon>Bacteria</taxon>
        <taxon>Pseudomonadati</taxon>
        <taxon>Pseudomonadota</taxon>
        <taxon>Gammaproteobacteria</taxon>
        <taxon>Enterobacterales</taxon>
        <taxon>Yersiniaceae</taxon>
        <taxon>Gibbsiella</taxon>
    </lineage>
</organism>
<proteinExistence type="predicted"/>
<evidence type="ECO:0000256" key="3">
    <source>
        <dbReference type="ARBA" id="ARBA00022679"/>
    </source>
</evidence>
<dbReference type="AlphaFoldDB" id="A0A250AWD0"/>
<protein>
    <recommendedName>
        <fullName evidence="2">Apo-citrate lyase phosphoribosyl-dephospho-CoA transferase</fullName>
        <ecNumber evidence="1">2.7.7.61</ecNumber>
    </recommendedName>
</protein>
<evidence type="ECO:0000256" key="5">
    <source>
        <dbReference type="ARBA" id="ARBA00048574"/>
    </source>
</evidence>
<sequence>MHAVAPELAANRTVLLPELLTSRECRQARQQAWLARHHTTLLVLTLVMPGAMKDTPLSRRIFNLGWQALLQLCRQQGWPCPQAETLALPTGSEGYLAINADALRVKDCAMQLEVRQPIGRLWDIDVLTPEGTILSRADIGLPARRCLLCAQPAKLCARQRSHSTDELLAEMERLLNDALATR</sequence>
<keyword evidence="7" id="KW-1185">Reference proteome</keyword>
<accession>A0A250AWD0</accession>
<evidence type="ECO:0000256" key="1">
    <source>
        <dbReference type="ARBA" id="ARBA00012524"/>
    </source>
</evidence>
<dbReference type="EC" id="2.7.7.61" evidence="1"/>